<evidence type="ECO:0000256" key="3">
    <source>
        <dbReference type="ARBA" id="ARBA00022737"/>
    </source>
</evidence>
<comment type="similarity">
    <text evidence="1">Belongs to the transferase hexapeptide repeat family.</text>
</comment>
<dbReference type="PROSITE" id="PS00101">
    <property type="entry name" value="HEXAPEP_TRANSFERASES"/>
    <property type="match status" value="1"/>
</dbReference>
<reference evidence="6 7" key="1">
    <citation type="submission" date="2016-10" db="EMBL/GenBank/DDBJ databases">
        <authorList>
            <person name="de Groot N.N."/>
        </authorList>
    </citation>
    <scope>NUCLEOTIDE SEQUENCE [LARGE SCALE GENOMIC DNA]</scope>
    <source>
        <strain evidence="6 7">DSM 23399</strain>
    </source>
</reference>
<dbReference type="InterPro" id="IPR011004">
    <property type="entry name" value="Trimer_LpxA-like_sf"/>
</dbReference>
<evidence type="ECO:0000313" key="7">
    <source>
        <dbReference type="Proteomes" id="UP000198790"/>
    </source>
</evidence>
<feature type="binding site" evidence="5">
    <location>
        <position position="72"/>
    </location>
    <ligand>
        <name>substrate</name>
    </ligand>
</feature>
<sequence length="215" mass="23096">MKRISFVGISKDSAAIFLDLISEMYLQKEFAFYPNKDFGIEPFMPIKTYPIEIKAAGTCPPEEDELFFGATGPENKLAIFEDFLNSHGISESRYIQLIHPSAYVAPSASISNAVLIEPGVIISAQSQIDFGVSLKRGCRIGHHNTIGRFTDINPGVILSGMINIGEGCLIGSGAVLKDNISIGANTTIGVGSVVTKDIPANCIAFGNPCKVVRQK</sequence>
<dbReference type="GO" id="GO:0016746">
    <property type="term" value="F:acyltransferase activity"/>
    <property type="evidence" value="ECO:0007669"/>
    <property type="project" value="UniProtKB-KW"/>
</dbReference>
<proteinExistence type="inferred from homology"/>
<evidence type="ECO:0000256" key="5">
    <source>
        <dbReference type="PIRSR" id="PIRSR620019-2"/>
    </source>
</evidence>
<dbReference type="CDD" id="cd03360">
    <property type="entry name" value="LbH_AT_putative"/>
    <property type="match status" value="1"/>
</dbReference>
<protein>
    <submittedName>
        <fullName evidence="6">Sugar O-acyltransferase, sialic acid O-acetyltransferase NeuD family</fullName>
    </submittedName>
</protein>
<dbReference type="InterPro" id="IPR001451">
    <property type="entry name" value="Hexapep"/>
</dbReference>
<dbReference type="Proteomes" id="UP000198790">
    <property type="component" value="Unassembled WGS sequence"/>
</dbReference>
<keyword evidence="2 6" id="KW-0808">Transferase</keyword>
<evidence type="ECO:0000256" key="1">
    <source>
        <dbReference type="ARBA" id="ARBA00007274"/>
    </source>
</evidence>
<dbReference type="InterPro" id="IPR018357">
    <property type="entry name" value="Hexapep_transf_CS"/>
</dbReference>
<keyword evidence="4 6" id="KW-0012">Acyltransferase</keyword>
<organism evidence="6 7">
    <name type="scientific">Algoriphagus aquimarinus</name>
    <dbReference type="NCBI Taxonomy" id="237018"/>
    <lineage>
        <taxon>Bacteria</taxon>
        <taxon>Pseudomonadati</taxon>
        <taxon>Bacteroidota</taxon>
        <taxon>Cytophagia</taxon>
        <taxon>Cytophagales</taxon>
        <taxon>Cyclobacteriaceae</taxon>
        <taxon>Algoriphagus</taxon>
    </lineage>
</organism>
<dbReference type="InterPro" id="IPR020019">
    <property type="entry name" value="AcTrfase_PglD-like"/>
</dbReference>
<dbReference type="PANTHER" id="PTHR43300:SF7">
    <property type="entry name" value="UDP-N-ACETYLBACILLOSAMINE N-ACETYLTRANSFERASE"/>
    <property type="match status" value="1"/>
</dbReference>
<dbReference type="STRING" id="237018.SAMN04489723_108146"/>
<evidence type="ECO:0000256" key="4">
    <source>
        <dbReference type="ARBA" id="ARBA00023315"/>
    </source>
</evidence>
<evidence type="ECO:0000256" key="2">
    <source>
        <dbReference type="ARBA" id="ARBA00022679"/>
    </source>
</evidence>
<accession>A0A1I1AHU4</accession>
<dbReference type="InterPro" id="IPR050179">
    <property type="entry name" value="Trans_hexapeptide_repeat"/>
</dbReference>
<dbReference type="RefSeq" id="WP_092897819.1">
    <property type="nucleotide sequence ID" value="NZ_FOKK01000008.1"/>
</dbReference>
<dbReference type="EMBL" id="FOKK01000008">
    <property type="protein sequence ID" value="SFB37589.1"/>
    <property type="molecule type" value="Genomic_DNA"/>
</dbReference>
<dbReference type="Pfam" id="PF00132">
    <property type="entry name" value="Hexapep"/>
    <property type="match status" value="1"/>
</dbReference>
<gene>
    <name evidence="6" type="ORF">SAMN04489723_108146</name>
</gene>
<dbReference type="AlphaFoldDB" id="A0A1I1AHU4"/>
<dbReference type="Gene3D" id="2.160.10.10">
    <property type="entry name" value="Hexapeptide repeat proteins"/>
    <property type="match status" value="1"/>
</dbReference>
<dbReference type="OrthoDB" id="9812571at2"/>
<evidence type="ECO:0000313" key="6">
    <source>
        <dbReference type="EMBL" id="SFB37589.1"/>
    </source>
</evidence>
<keyword evidence="7" id="KW-1185">Reference proteome</keyword>
<dbReference type="SUPFAM" id="SSF51161">
    <property type="entry name" value="Trimeric LpxA-like enzymes"/>
    <property type="match status" value="1"/>
</dbReference>
<name>A0A1I1AHU4_9BACT</name>
<dbReference type="PANTHER" id="PTHR43300">
    <property type="entry name" value="ACETYLTRANSFERASE"/>
    <property type="match status" value="1"/>
</dbReference>
<keyword evidence="3" id="KW-0677">Repeat</keyword>